<keyword evidence="1" id="KW-0175">Coiled coil</keyword>
<evidence type="ECO:0000256" key="1">
    <source>
        <dbReference type="SAM" id="Coils"/>
    </source>
</evidence>
<name>A0A4U7B3K1_9PEZI</name>
<sequence>MSNQTESTGGRSGNRRRDTRGRVEHPRELPGQRHERHSLEPHERNEFHEYAVELEAQNQELREDYKFAAIELRKLKESNDGLHDERKRLERVINSLQNRLKQFSEAGQGLQAERKGLLSHMRNLEGQVVQLKQAMSAAGATQDFACDDDIGRAFNMLFLDMESWAVNVVHRCKVLKFYSSSDVLGLAESMPNFQKTENKQYMIRTIVCILASVPTQFYAELHFFGRDDSRDNTCAFTQAARMLAIRKVNAASFKKWLVTTHELLEAGHPDYLSKDRSEVGIFLAVETVKRLQAASDVEVTEDMKDRLRIIMQGAVDITDMLLFHPAFYQISFPPASQPDRAKFVLYDPDIHEVMSGAKDKDLVGSCISAVFFPLLEKFRDEDGESMQPAIVSKAKVLISHKEIVEKLKKEEHSSVVIKQEASDEQD</sequence>
<feature type="compositionally biased region" description="Basic and acidic residues" evidence="2">
    <location>
        <begin position="20"/>
        <end position="43"/>
    </location>
</feature>
<dbReference type="Proteomes" id="UP000308133">
    <property type="component" value="Unassembled WGS sequence"/>
</dbReference>
<organism evidence="3 4">
    <name type="scientific">Elsinoe australis</name>
    <dbReference type="NCBI Taxonomy" id="40998"/>
    <lineage>
        <taxon>Eukaryota</taxon>
        <taxon>Fungi</taxon>
        <taxon>Dikarya</taxon>
        <taxon>Ascomycota</taxon>
        <taxon>Pezizomycotina</taxon>
        <taxon>Dothideomycetes</taxon>
        <taxon>Dothideomycetidae</taxon>
        <taxon>Myriangiales</taxon>
        <taxon>Elsinoaceae</taxon>
        <taxon>Elsinoe</taxon>
    </lineage>
</organism>
<feature type="coiled-coil region" evidence="1">
    <location>
        <begin position="44"/>
        <end position="113"/>
    </location>
</feature>
<comment type="caution">
    <text evidence="3">The sequence shown here is derived from an EMBL/GenBank/DDBJ whole genome shotgun (WGS) entry which is preliminary data.</text>
</comment>
<dbReference type="EMBL" id="PTQR01000043">
    <property type="protein sequence ID" value="TKX24265.1"/>
    <property type="molecule type" value="Genomic_DNA"/>
</dbReference>
<gene>
    <name evidence="3" type="ORF">C1H76_3507</name>
</gene>
<dbReference type="AlphaFoldDB" id="A0A4U7B3K1"/>
<accession>A0A4U7B3K1</accession>
<evidence type="ECO:0000313" key="4">
    <source>
        <dbReference type="Proteomes" id="UP000308133"/>
    </source>
</evidence>
<reference evidence="3 4" key="1">
    <citation type="submission" date="2018-02" db="EMBL/GenBank/DDBJ databases">
        <title>Draft genome sequences of Elsinoe sp., causing black scab on jojoba.</title>
        <authorList>
            <person name="Stodart B."/>
            <person name="Jeffress S."/>
            <person name="Ash G."/>
            <person name="Arun Chinnappa K."/>
        </authorList>
    </citation>
    <scope>NUCLEOTIDE SEQUENCE [LARGE SCALE GENOMIC DNA]</scope>
    <source>
        <strain evidence="3 4">Hillstone_2</strain>
    </source>
</reference>
<protein>
    <submittedName>
        <fullName evidence="3">Uncharacterized protein</fullName>
    </submittedName>
</protein>
<feature type="region of interest" description="Disordered" evidence="2">
    <location>
        <begin position="1"/>
        <end position="43"/>
    </location>
</feature>
<evidence type="ECO:0000256" key="2">
    <source>
        <dbReference type="SAM" id="MobiDB-lite"/>
    </source>
</evidence>
<evidence type="ECO:0000313" key="3">
    <source>
        <dbReference type="EMBL" id="TKX24265.1"/>
    </source>
</evidence>
<proteinExistence type="predicted"/>